<feature type="transmembrane region" description="Helical" evidence="14">
    <location>
        <begin position="336"/>
        <end position="361"/>
    </location>
</feature>
<keyword evidence="4 14" id="KW-0812">Transmembrane</keyword>
<dbReference type="PROSITE" id="PS50011">
    <property type="entry name" value="PROTEIN_KINASE_DOM"/>
    <property type="match status" value="1"/>
</dbReference>
<dbReference type="InterPro" id="IPR000719">
    <property type="entry name" value="Prot_kinase_dom"/>
</dbReference>
<evidence type="ECO:0000256" key="8">
    <source>
        <dbReference type="ARBA" id="ARBA00022840"/>
    </source>
</evidence>
<dbReference type="GO" id="GO:0005524">
    <property type="term" value="F:ATP binding"/>
    <property type="evidence" value="ECO:0007669"/>
    <property type="project" value="UniProtKB-UniRule"/>
</dbReference>
<feature type="domain" description="Protein kinase" evidence="16">
    <location>
        <begin position="413"/>
        <end position="684"/>
    </location>
</feature>
<keyword evidence="6 13" id="KW-0547">Nucleotide-binding</keyword>
<keyword evidence="9 14" id="KW-1133">Transmembrane helix</keyword>
<dbReference type="InterPro" id="IPR018097">
    <property type="entry name" value="EGF_Ca-bd_CS"/>
</dbReference>
<dbReference type="Pfam" id="PF13947">
    <property type="entry name" value="GUB_WAK_bind"/>
    <property type="match status" value="1"/>
</dbReference>
<keyword evidence="2" id="KW-0723">Serine/threonine-protein kinase</keyword>
<keyword evidence="7" id="KW-0418">Kinase</keyword>
<dbReference type="InterPro" id="IPR045274">
    <property type="entry name" value="WAK-like"/>
</dbReference>
<dbReference type="GO" id="GO:0004674">
    <property type="term" value="F:protein serine/threonine kinase activity"/>
    <property type="evidence" value="ECO:0007669"/>
    <property type="project" value="UniProtKB-KW"/>
</dbReference>
<dbReference type="InterPro" id="IPR017441">
    <property type="entry name" value="Protein_kinase_ATP_BS"/>
</dbReference>
<organism evidence="17 18">
    <name type="scientific">Miscanthus lutarioriparius</name>
    <dbReference type="NCBI Taxonomy" id="422564"/>
    <lineage>
        <taxon>Eukaryota</taxon>
        <taxon>Viridiplantae</taxon>
        <taxon>Streptophyta</taxon>
        <taxon>Embryophyta</taxon>
        <taxon>Tracheophyta</taxon>
        <taxon>Spermatophyta</taxon>
        <taxon>Magnoliopsida</taxon>
        <taxon>Liliopsida</taxon>
        <taxon>Poales</taxon>
        <taxon>Poaceae</taxon>
        <taxon>PACMAD clade</taxon>
        <taxon>Panicoideae</taxon>
        <taxon>Andropogonodae</taxon>
        <taxon>Andropogoneae</taxon>
        <taxon>Saccharinae</taxon>
        <taxon>Miscanthus</taxon>
    </lineage>
</organism>
<dbReference type="PANTHER" id="PTHR27005">
    <property type="entry name" value="WALL-ASSOCIATED RECEPTOR KINASE-LIKE 21"/>
    <property type="match status" value="1"/>
</dbReference>
<dbReference type="GO" id="GO:0005509">
    <property type="term" value="F:calcium ion binding"/>
    <property type="evidence" value="ECO:0007669"/>
    <property type="project" value="InterPro"/>
</dbReference>
<dbReference type="SUPFAM" id="SSF56112">
    <property type="entry name" value="Protein kinase-like (PK-like)"/>
    <property type="match status" value="1"/>
</dbReference>
<protein>
    <recommendedName>
        <fullName evidence="16">Protein kinase domain-containing protein</fullName>
    </recommendedName>
</protein>
<dbReference type="Gene3D" id="1.10.510.10">
    <property type="entry name" value="Transferase(Phosphotransferase) domain 1"/>
    <property type="match status" value="1"/>
</dbReference>
<evidence type="ECO:0000256" key="14">
    <source>
        <dbReference type="SAM" id="Phobius"/>
    </source>
</evidence>
<dbReference type="PROSITE" id="PS00107">
    <property type="entry name" value="PROTEIN_KINASE_ATP"/>
    <property type="match status" value="1"/>
</dbReference>
<comment type="caution">
    <text evidence="17">The sequence shown here is derived from an EMBL/GenBank/DDBJ whole genome shotgun (WGS) entry which is preliminary data.</text>
</comment>
<reference evidence="17" key="1">
    <citation type="submission" date="2020-10" db="EMBL/GenBank/DDBJ databases">
        <authorList>
            <person name="Han B."/>
            <person name="Lu T."/>
            <person name="Zhao Q."/>
            <person name="Huang X."/>
            <person name="Zhao Y."/>
        </authorList>
    </citation>
    <scope>NUCLEOTIDE SEQUENCE</scope>
</reference>
<evidence type="ECO:0000256" key="7">
    <source>
        <dbReference type="ARBA" id="ARBA00022777"/>
    </source>
</evidence>
<dbReference type="SMART" id="SM00220">
    <property type="entry name" value="S_TKc"/>
    <property type="match status" value="1"/>
</dbReference>
<dbReference type="PROSITE" id="PS01187">
    <property type="entry name" value="EGF_CA"/>
    <property type="match status" value="1"/>
</dbReference>
<dbReference type="InterPro" id="IPR001881">
    <property type="entry name" value="EGF-like_Ca-bd_dom"/>
</dbReference>
<keyword evidence="10 14" id="KW-0472">Membrane</keyword>
<dbReference type="OrthoDB" id="665377at2759"/>
<keyword evidence="12" id="KW-0325">Glycoprotein</keyword>
<proteinExistence type="predicted"/>
<evidence type="ECO:0000313" key="17">
    <source>
        <dbReference type="EMBL" id="CAD6337807.1"/>
    </source>
</evidence>
<evidence type="ECO:0000256" key="12">
    <source>
        <dbReference type="ARBA" id="ARBA00023180"/>
    </source>
</evidence>
<evidence type="ECO:0000313" key="18">
    <source>
        <dbReference type="Proteomes" id="UP000604825"/>
    </source>
</evidence>
<evidence type="ECO:0000259" key="16">
    <source>
        <dbReference type="PROSITE" id="PS50011"/>
    </source>
</evidence>
<dbReference type="Gene3D" id="3.30.200.20">
    <property type="entry name" value="Phosphorylase Kinase, domain 1"/>
    <property type="match status" value="1"/>
</dbReference>
<dbReference type="GO" id="GO:0007166">
    <property type="term" value="P:cell surface receptor signaling pathway"/>
    <property type="evidence" value="ECO:0007669"/>
    <property type="project" value="InterPro"/>
</dbReference>
<accession>A0A811S5S2</accession>
<keyword evidence="3" id="KW-0808">Transferase</keyword>
<dbReference type="Gene3D" id="2.10.25.10">
    <property type="entry name" value="Laminin"/>
    <property type="match status" value="1"/>
</dbReference>
<keyword evidence="8 13" id="KW-0067">ATP-binding</keyword>
<feature type="binding site" evidence="13">
    <location>
        <position position="442"/>
    </location>
    <ligand>
        <name>ATP</name>
        <dbReference type="ChEBI" id="CHEBI:30616"/>
    </ligand>
</feature>
<dbReference type="PANTHER" id="PTHR27005:SF215">
    <property type="entry name" value="OS09G0562600 PROTEIN"/>
    <property type="match status" value="1"/>
</dbReference>
<evidence type="ECO:0000256" key="4">
    <source>
        <dbReference type="ARBA" id="ARBA00022692"/>
    </source>
</evidence>
<dbReference type="Pfam" id="PF07714">
    <property type="entry name" value="PK_Tyr_Ser-Thr"/>
    <property type="match status" value="1"/>
</dbReference>
<dbReference type="EMBL" id="CAJGYO010000018">
    <property type="protein sequence ID" value="CAD6337807.1"/>
    <property type="molecule type" value="Genomic_DNA"/>
</dbReference>
<dbReference type="FunFam" id="3.30.200.20:FF:000043">
    <property type="entry name" value="Wall-associated receptor kinase 2"/>
    <property type="match status" value="1"/>
</dbReference>
<dbReference type="Proteomes" id="UP000604825">
    <property type="component" value="Unassembled WGS sequence"/>
</dbReference>
<dbReference type="InterPro" id="IPR011009">
    <property type="entry name" value="Kinase-like_dom_sf"/>
</dbReference>
<keyword evidence="11" id="KW-1015">Disulfide bond</keyword>
<keyword evidence="18" id="KW-1185">Reference proteome</keyword>
<dbReference type="InterPro" id="IPR008271">
    <property type="entry name" value="Ser/Thr_kinase_AS"/>
</dbReference>
<keyword evidence="5 15" id="KW-0732">Signal</keyword>
<evidence type="ECO:0000256" key="13">
    <source>
        <dbReference type="PROSITE-ProRule" id="PRU10141"/>
    </source>
</evidence>
<evidence type="ECO:0000256" key="11">
    <source>
        <dbReference type="ARBA" id="ARBA00023157"/>
    </source>
</evidence>
<dbReference type="CDD" id="cd14066">
    <property type="entry name" value="STKc_IRAK"/>
    <property type="match status" value="1"/>
</dbReference>
<dbReference type="GO" id="GO:0005886">
    <property type="term" value="C:plasma membrane"/>
    <property type="evidence" value="ECO:0007669"/>
    <property type="project" value="TreeGrafter"/>
</dbReference>
<evidence type="ECO:0000256" key="10">
    <source>
        <dbReference type="ARBA" id="ARBA00023136"/>
    </source>
</evidence>
<dbReference type="PROSITE" id="PS00108">
    <property type="entry name" value="PROTEIN_KINASE_ST"/>
    <property type="match status" value="1"/>
</dbReference>
<gene>
    <name evidence="17" type="ORF">NCGR_LOCUS61905</name>
</gene>
<dbReference type="AlphaFoldDB" id="A0A811S5S2"/>
<feature type="signal peptide" evidence="15">
    <location>
        <begin position="1"/>
        <end position="26"/>
    </location>
</feature>
<dbReference type="CDD" id="cd00054">
    <property type="entry name" value="EGF_CA"/>
    <property type="match status" value="1"/>
</dbReference>
<name>A0A811S5S2_9POAL</name>
<dbReference type="SUPFAM" id="SSF57196">
    <property type="entry name" value="EGF/Laminin"/>
    <property type="match status" value="1"/>
</dbReference>
<dbReference type="GO" id="GO:0030247">
    <property type="term" value="F:polysaccharide binding"/>
    <property type="evidence" value="ECO:0007669"/>
    <property type="project" value="InterPro"/>
</dbReference>
<evidence type="ECO:0000256" key="9">
    <source>
        <dbReference type="ARBA" id="ARBA00022989"/>
    </source>
</evidence>
<evidence type="ECO:0000256" key="15">
    <source>
        <dbReference type="SAM" id="SignalP"/>
    </source>
</evidence>
<dbReference type="SMART" id="SM00179">
    <property type="entry name" value="EGF_CA"/>
    <property type="match status" value="1"/>
</dbReference>
<evidence type="ECO:0000256" key="6">
    <source>
        <dbReference type="ARBA" id="ARBA00022741"/>
    </source>
</evidence>
<evidence type="ECO:0000256" key="3">
    <source>
        <dbReference type="ARBA" id="ARBA00022679"/>
    </source>
</evidence>
<sequence>MASPLCGGKTLLLLLVVAATLSLEHGVPVHGFLAASSDCQRSCGNITIPYPFGIGAACSWEPSFNVSCLVDGQGQEAAYLRVGVSLFKLFEIDVSQGEVRVEGPISRSCRNGPKSELLLVPVPPFTVSNKNKLTAIGCAIVAAIGSQDGYTSACGSFCNQDSMGNITECAGIGCCQTSIPSPGNLRTLNASFIVTADSMHISTPQKFSSPCSYAFVADANWFEFDPLYVTSAKFGEMYGPGSDRGVPLVLDWVVGNGTCGEALKNASSYACLSENSVCLYPSIGLGYRCECLAGFKGNPYVDGGCKDIDECAFPNLCSGTCVNVIGSYMCTPHQGIGVIIGIGVGSAAGFMILVVIAFFITQRFKHRRAMKLKQKYFEQNRGQLLQQLVSQRTDIAERMIITVDELAKATNNFDPARELGGGGHGTVYKGILSDLHVVAIKKSKITVQREIDEFINEVAILSQINHRNVVKILGCCLETEVPLLVYEFISNGTLCHHLHVGSPRSLSWRNRLRVASEIASAIAYLHSSLSIPIIHRDIKSSNILLDDTLTSKVSDFGASRYIPLDRTGITTVVQGTIGYLDPVYFYEGRLTDKSDVYSFGVIVVELLTRKKPFSYFSCNGEGLVAHFSKLHGEGNLIEILDPQVIDEGGQEVQAVAALASSCIRLRSEERPTMRQVNRALEGLLSPENHAGANNMLAEEFDENGQMMIGYPSPDEGQSMGESTRWYSLEQESLMAVHSR</sequence>
<comment type="subcellular location">
    <subcellularLocation>
        <location evidence="1">Membrane</location>
        <topology evidence="1">Single-pass type I membrane protein</topology>
    </subcellularLocation>
</comment>
<feature type="chain" id="PRO_5032405013" description="Protein kinase domain-containing protein" evidence="15">
    <location>
        <begin position="27"/>
        <end position="739"/>
    </location>
</feature>
<evidence type="ECO:0000256" key="2">
    <source>
        <dbReference type="ARBA" id="ARBA00022527"/>
    </source>
</evidence>
<dbReference type="FunFam" id="1.10.510.10:FF:000084">
    <property type="entry name" value="Wall-associated receptor kinase 2"/>
    <property type="match status" value="1"/>
</dbReference>
<dbReference type="InterPro" id="IPR025287">
    <property type="entry name" value="WAK_GUB"/>
</dbReference>
<evidence type="ECO:0000256" key="1">
    <source>
        <dbReference type="ARBA" id="ARBA00004479"/>
    </source>
</evidence>
<dbReference type="InterPro" id="IPR001245">
    <property type="entry name" value="Ser-Thr/Tyr_kinase_cat_dom"/>
</dbReference>
<evidence type="ECO:0000256" key="5">
    <source>
        <dbReference type="ARBA" id="ARBA00022729"/>
    </source>
</evidence>